<dbReference type="CDD" id="cd17517">
    <property type="entry name" value="RMtype1_S_EcoKI_StySPI-TRD2-CR2_like"/>
    <property type="match status" value="1"/>
</dbReference>
<organism evidence="6 7">
    <name type="scientific">Thermohalobacter berrensis</name>
    <dbReference type="NCBI Taxonomy" id="99594"/>
    <lineage>
        <taxon>Bacteria</taxon>
        <taxon>Bacillati</taxon>
        <taxon>Bacillota</taxon>
        <taxon>Tissierellia</taxon>
        <taxon>Tissierellales</taxon>
        <taxon>Thermohalobacteraceae</taxon>
        <taxon>Thermohalobacter</taxon>
    </lineage>
</organism>
<evidence type="ECO:0000256" key="1">
    <source>
        <dbReference type="ARBA" id="ARBA00010923"/>
    </source>
</evidence>
<dbReference type="EMBL" id="MCIB01000002">
    <property type="protein sequence ID" value="RKD34169.1"/>
    <property type="molecule type" value="Genomic_DNA"/>
</dbReference>
<comment type="similarity">
    <text evidence="1">Belongs to the type-I restriction system S methylase family.</text>
</comment>
<gene>
    <name evidence="6" type="ORF">BET03_07720</name>
</gene>
<feature type="coiled-coil region" evidence="4">
    <location>
        <begin position="387"/>
        <end position="414"/>
    </location>
</feature>
<evidence type="ECO:0000256" key="4">
    <source>
        <dbReference type="SAM" id="Coils"/>
    </source>
</evidence>
<dbReference type="Gene3D" id="3.90.220.20">
    <property type="entry name" value="DNA methylase specificity domains"/>
    <property type="match status" value="2"/>
</dbReference>
<dbReference type="SUPFAM" id="SSF116734">
    <property type="entry name" value="DNA methylase specificity domain"/>
    <property type="match status" value="2"/>
</dbReference>
<dbReference type="InterPro" id="IPR052021">
    <property type="entry name" value="Type-I_RS_S_subunit"/>
</dbReference>
<dbReference type="CDD" id="cd17254">
    <property type="entry name" value="RMtype1_S_FclI-TRD1-CR1_like"/>
    <property type="match status" value="1"/>
</dbReference>
<reference evidence="6 7" key="1">
    <citation type="submission" date="2016-08" db="EMBL/GenBank/DDBJ databases">
        <title>Novel Firmicutes and Novel Genomes.</title>
        <authorList>
            <person name="Poppleton D.I."/>
            <person name="Gribaldo S."/>
        </authorList>
    </citation>
    <scope>NUCLEOTIDE SEQUENCE [LARGE SCALE GENOMIC DNA]</scope>
    <source>
        <strain evidence="6 7">CTT3</strain>
    </source>
</reference>
<comment type="caution">
    <text evidence="6">The sequence shown here is derived from an EMBL/GenBank/DDBJ whole genome shotgun (WGS) entry which is preliminary data.</text>
</comment>
<keyword evidence="4" id="KW-0175">Coiled coil</keyword>
<dbReference type="Gene3D" id="1.10.287.1120">
    <property type="entry name" value="Bipartite methylase S protein"/>
    <property type="match status" value="1"/>
</dbReference>
<dbReference type="Proteomes" id="UP000284177">
    <property type="component" value="Unassembled WGS sequence"/>
</dbReference>
<evidence type="ECO:0000256" key="2">
    <source>
        <dbReference type="ARBA" id="ARBA00022747"/>
    </source>
</evidence>
<keyword evidence="3" id="KW-0238">DNA-binding</keyword>
<evidence type="ECO:0000259" key="5">
    <source>
        <dbReference type="Pfam" id="PF01420"/>
    </source>
</evidence>
<keyword evidence="2" id="KW-0680">Restriction system</keyword>
<name>A0A419T9M2_9FIRM</name>
<protein>
    <recommendedName>
        <fullName evidence="5">Type I restriction modification DNA specificity domain-containing protein</fullName>
    </recommendedName>
</protein>
<evidence type="ECO:0000313" key="7">
    <source>
        <dbReference type="Proteomes" id="UP000284177"/>
    </source>
</evidence>
<dbReference type="InterPro" id="IPR044946">
    <property type="entry name" value="Restrct_endonuc_typeI_TRD_sf"/>
</dbReference>
<sequence length="424" mass="49205">MGTINNEQLINNNQNKYKKTEIGEIPKEWEVKEIGEIGSTYNGLSGKNKDDFGRGKPFIPYKNIFDNSKIDINYLDYVVIKDDENQNKVKYGDIFFTTSSETPEEVGMSSVILDEIDELYLNSFCFGFRLNDFSILLPEFARYLFRGGKIRKIVSRLAQGSTRFNLSKTQFMKISIPIPPLKEQQKIASILSTVDEQIEQTDVLIEKTKELKKGLMQKLLTKGIGHTEFKKTEIGEIPKEWEVIPLFDTGEYINGKAFKPSEWRDEGIPIIRIQNLNDKNATYNYYNLEVDKKYHVNKGDLLFAWSGSIGLHIWKEEKAYLNQHIYKVIPSENVDKKYLYYQLSRQIEILLELSHGSTMKHITRKNLKLVKIPLPSPKEQQKIATILSEVDNQIEEYEIKKEKLQNLKKGLMQQLLTGKKRVKV</sequence>
<evidence type="ECO:0000256" key="3">
    <source>
        <dbReference type="ARBA" id="ARBA00023125"/>
    </source>
</evidence>
<dbReference type="InterPro" id="IPR000055">
    <property type="entry name" value="Restrct_endonuc_typeI_TRD"/>
</dbReference>
<dbReference type="GO" id="GO:0003677">
    <property type="term" value="F:DNA binding"/>
    <property type="evidence" value="ECO:0007669"/>
    <property type="project" value="UniProtKB-KW"/>
</dbReference>
<evidence type="ECO:0000313" key="6">
    <source>
        <dbReference type="EMBL" id="RKD34169.1"/>
    </source>
</evidence>
<accession>A0A419T9M2</accession>
<dbReference type="AlphaFoldDB" id="A0A419T9M2"/>
<dbReference type="PANTHER" id="PTHR30408">
    <property type="entry name" value="TYPE-1 RESTRICTION ENZYME ECOKI SPECIFICITY PROTEIN"/>
    <property type="match status" value="1"/>
</dbReference>
<feature type="domain" description="Type I restriction modification DNA specificity" evidence="5">
    <location>
        <begin position="238"/>
        <end position="401"/>
    </location>
</feature>
<proteinExistence type="inferred from homology"/>
<dbReference type="PANTHER" id="PTHR30408:SF12">
    <property type="entry name" value="TYPE I RESTRICTION ENZYME MJAVIII SPECIFICITY SUBUNIT"/>
    <property type="match status" value="1"/>
</dbReference>
<dbReference type="RefSeq" id="WP_183108698.1">
    <property type="nucleotide sequence ID" value="NZ_MCIB01000002.1"/>
</dbReference>
<feature type="domain" description="Type I restriction modification DNA specificity" evidence="5">
    <location>
        <begin position="26"/>
        <end position="200"/>
    </location>
</feature>
<keyword evidence="7" id="KW-1185">Reference proteome</keyword>
<dbReference type="Pfam" id="PF01420">
    <property type="entry name" value="Methylase_S"/>
    <property type="match status" value="2"/>
</dbReference>
<dbReference type="GO" id="GO:0009307">
    <property type="term" value="P:DNA restriction-modification system"/>
    <property type="evidence" value="ECO:0007669"/>
    <property type="project" value="UniProtKB-KW"/>
</dbReference>